<dbReference type="NCBIfam" id="TIGR01411">
    <property type="entry name" value="tatAE"/>
    <property type="match status" value="1"/>
</dbReference>
<protein>
    <recommendedName>
        <fullName evidence="9">Sec-independent protein translocase protein TatA</fullName>
    </recommendedName>
</protein>
<dbReference type="GO" id="GO:0008320">
    <property type="term" value="F:protein transmembrane transporter activity"/>
    <property type="evidence" value="ECO:0007669"/>
    <property type="project" value="UniProtKB-UniRule"/>
</dbReference>
<comment type="similarity">
    <text evidence="9">Belongs to the TatA/E family.</text>
</comment>
<keyword evidence="12" id="KW-1185">Reference proteome</keyword>
<dbReference type="InterPro" id="IPR006312">
    <property type="entry name" value="TatA/E"/>
</dbReference>
<gene>
    <name evidence="9 11" type="primary">tatA</name>
    <name evidence="11" type="ORF">HGQ17_01565</name>
</gene>
<evidence type="ECO:0000256" key="4">
    <source>
        <dbReference type="ARBA" id="ARBA00022692"/>
    </source>
</evidence>
<keyword evidence="3 9" id="KW-1003">Cell membrane</keyword>
<keyword evidence="8 9" id="KW-0472">Membrane</keyword>
<feature type="compositionally biased region" description="Acidic residues" evidence="10">
    <location>
        <begin position="50"/>
        <end position="59"/>
    </location>
</feature>
<dbReference type="PANTHER" id="PTHR42982">
    <property type="entry name" value="SEC-INDEPENDENT PROTEIN TRANSLOCASE PROTEIN TATA"/>
    <property type="match status" value="1"/>
</dbReference>
<dbReference type="GO" id="GO:0033281">
    <property type="term" value="C:TAT protein transport complex"/>
    <property type="evidence" value="ECO:0007669"/>
    <property type="project" value="UniProtKB-UniRule"/>
</dbReference>
<proteinExistence type="inferred from homology"/>
<dbReference type="NCBIfam" id="NF001854">
    <property type="entry name" value="PRK00575.1"/>
    <property type="match status" value="1"/>
</dbReference>
<dbReference type="InterPro" id="IPR003369">
    <property type="entry name" value="TatA/B/E"/>
</dbReference>
<keyword evidence="7 9" id="KW-0811">Translocation</keyword>
<keyword evidence="6 9" id="KW-1133">Transmembrane helix</keyword>
<dbReference type="Pfam" id="PF02416">
    <property type="entry name" value="TatA_B_E"/>
    <property type="match status" value="1"/>
</dbReference>
<dbReference type="EMBL" id="JABAHY010000001">
    <property type="protein sequence ID" value="NLS08711.1"/>
    <property type="molecule type" value="Genomic_DNA"/>
</dbReference>
<organism evidence="11 12">
    <name type="scientific">Nesterenkonia sedimenti</name>
    <dbReference type="NCBI Taxonomy" id="1463632"/>
    <lineage>
        <taxon>Bacteria</taxon>
        <taxon>Bacillati</taxon>
        <taxon>Actinomycetota</taxon>
        <taxon>Actinomycetes</taxon>
        <taxon>Micrococcales</taxon>
        <taxon>Micrococcaceae</taxon>
        <taxon>Nesterenkonia</taxon>
    </lineage>
</organism>
<dbReference type="GO" id="GO:0043953">
    <property type="term" value="P:protein transport by the Tat complex"/>
    <property type="evidence" value="ECO:0007669"/>
    <property type="project" value="UniProtKB-UniRule"/>
</dbReference>
<keyword evidence="4 9" id="KW-0812">Transmembrane</keyword>
<comment type="function">
    <text evidence="9">Part of the twin-arginine translocation (Tat) system that transports large folded proteins containing a characteristic twin-arginine motif in their signal peptide across membranes. TatA could form the protein-conducting channel of the Tat system.</text>
</comment>
<name>A0A7X8YCV2_9MICC</name>
<dbReference type="HAMAP" id="MF_00236">
    <property type="entry name" value="TatA_E"/>
    <property type="match status" value="1"/>
</dbReference>
<evidence type="ECO:0000256" key="8">
    <source>
        <dbReference type="ARBA" id="ARBA00023136"/>
    </source>
</evidence>
<evidence type="ECO:0000313" key="11">
    <source>
        <dbReference type="EMBL" id="NLS08711.1"/>
    </source>
</evidence>
<dbReference type="Proteomes" id="UP000523139">
    <property type="component" value="Unassembled WGS sequence"/>
</dbReference>
<reference evidence="11 12" key="1">
    <citation type="submission" date="2020-04" db="EMBL/GenBank/DDBJ databases">
        <title>Nesterenkonia sp. nov., isolated from marine sediment.</title>
        <authorList>
            <person name="Zhang G."/>
        </authorList>
    </citation>
    <scope>NUCLEOTIDE SEQUENCE [LARGE SCALE GENOMIC DNA]</scope>
    <source>
        <strain evidence="11 12">MY13</strain>
    </source>
</reference>
<keyword evidence="2 9" id="KW-0813">Transport</keyword>
<evidence type="ECO:0000256" key="6">
    <source>
        <dbReference type="ARBA" id="ARBA00022989"/>
    </source>
</evidence>
<evidence type="ECO:0000256" key="5">
    <source>
        <dbReference type="ARBA" id="ARBA00022927"/>
    </source>
</evidence>
<evidence type="ECO:0000256" key="2">
    <source>
        <dbReference type="ARBA" id="ARBA00022448"/>
    </source>
</evidence>
<dbReference type="Gene3D" id="1.20.5.3310">
    <property type="match status" value="1"/>
</dbReference>
<dbReference type="RefSeq" id="WP_168886201.1">
    <property type="nucleotide sequence ID" value="NZ_JABAHY010000001.1"/>
</dbReference>
<dbReference type="PANTHER" id="PTHR42982:SF8">
    <property type="entry name" value="SEC-INDEPENDENT PROTEIN TRANSLOCASE PROTEIN TATA"/>
    <property type="match status" value="1"/>
</dbReference>
<evidence type="ECO:0000256" key="1">
    <source>
        <dbReference type="ARBA" id="ARBA00004162"/>
    </source>
</evidence>
<accession>A0A7X8YCV2</accession>
<comment type="subcellular location">
    <subcellularLocation>
        <location evidence="1 9">Cell membrane</location>
        <topology evidence="1 9">Single-pass membrane protein</topology>
    </subcellularLocation>
</comment>
<evidence type="ECO:0000256" key="9">
    <source>
        <dbReference type="HAMAP-Rule" id="MF_00236"/>
    </source>
</evidence>
<keyword evidence="5 9" id="KW-0653">Protein transport</keyword>
<sequence length="85" mass="9674">MNISGWQWLILLLIILLLFGATKLPRLARSLGESARIFKSEVKTMRDEDSEKPEEEEGEDTRAVEGKVIDPTADVHRGKNRKDQP</sequence>
<feature type="region of interest" description="Disordered" evidence="10">
    <location>
        <begin position="42"/>
        <end position="85"/>
    </location>
</feature>
<evidence type="ECO:0000313" key="12">
    <source>
        <dbReference type="Proteomes" id="UP000523139"/>
    </source>
</evidence>
<feature type="compositionally biased region" description="Basic and acidic residues" evidence="10">
    <location>
        <begin position="60"/>
        <end position="85"/>
    </location>
</feature>
<comment type="subunit">
    <text evidence="9">The Tat system comprises two distinct complexes: a TatABC complex, containing multiple copies of TatA, TatB and TatC subunits, and a separate TatA complex, containing only TatA subunits. Substrates initially bind to the TatABC complex, which probably triggers association of the separate TatA complex to form the active translocon.</text>
</comment>
<evidence type="ECO:0000256" key="3">
    <source>
        <dbReference type="ARBA" id="ARBA00022475"/>
    </source>
</evidence>
<evidence type="ECO:0000256" key="7">
    <source>
        <dbReference type="ARBA" id="ARBA00023010"/>
    </source>
</evidence>
<evidence type="ECO:0000256" key="10">
    <source>
        <dbReference type="SAM" id="MobiDB-lite"/>
    </source>
</evidence>
<dbReference type="AlphaFoldDB" id="A0A7X8YCV2"/>
<comment type="caution">
    <text evidence="11">The sequence shown here is derived from an EMBL/GenBank/DDBJ whole genome shotgun (WGS) entry which is preliminary data.</text>
</comment>